<dbReference type="EMBL" id="ML208354">
    <property type="protein sequence ID" value="TFK68342.1"/>
    <property type="molecule type" value="Genomic_DNA"/>
</dbReference>
<name>A0ACD3AS19_9AGAR</name>
<protein>
    <submittedName>
        <fullName evidence="1">Uncharacterized protein</fullName>
    </submittedName>
</protein>
<gene>
    <name evidence="1" type="ORF">BDN72DRAFT_898205</name>
</gene>
<keyword evidence="2" id="KW-1185">Reference proteome</keyword>
<evidence type="ECO:0000313" key="1">
    <source>
        <dbReference type="EMBL" id="TFK68342.1"/>
    </source>
</evidence>
<dbReference type="Proteomes" id="UP000308600">
    <property type="component" value="Unassembled WGS sequence"/>
</dbReference>
<evidence type="ECO:0000313" key="2">
    <source>
        <dbReference type="Proteomes" id="UP000308600"/>
    </source>
</evidence>
<organism evidence="1 2">
    <name type="scientific">Pluteus cervinus</name>
    <dbReference type="NCBI Taxonomy" id="181527"/>
    <lineage>
        <taxon>Eukaryota</taxon>
        <taxon>Fungi</taxon>
        <taxon>Dikarya</taxon>
        <taxon>Basidiomycota</taxon>
        <taxon>Agaricomycotina</taxon>
        <taxon>Agaricomycetes</taxon>
        <taxon>Agaricomycetidae</taxon>
        <taxon>Agaricales</taxon>
        <taxon>Pluteineae</taxon>
        <taxon>Pluteaceae</taxon>
        <taxon>Pluteus</taxon>
    </lineage>
</organism>
<reference evidence="1 2" key="1">
    <citation type="journal article" date="2019" name="Nat. Ecol. Evol.">
        <title>Megaphylogeny resolves global patterns of mushroom evolution.</title>
        <authorList>
            <person name="Varga T."/>
            <person name="Krizsan K."/>
            <person name="Foldi C."/>
            <person name="Dima B."/>
            <person name="Sanchez-Garcia M."/>
            <person name="Sanchez-Ramirez S."/>
            <person name="Szollosi G.J."/>
            <person name="Szarkandi J.G."/>
            <person name="Papp V."/>
            <person name="Albert L."/>
            <person name="Andreopoulos W."/>
            <person name="Angelini C."/>
            <person name="Antonin V."/>
            <person name="Barry K.W."/>
            <person name="Bougher N.L."/>
            <person name="Buchanan P."/>
            <person name="Buyck B."/>
            <person name="Bense V."/>
            <person name="Catcheside P."/>
            <person name="Chovatia M."/>
            <person name="Cooper J."/>
            <person name="Damon W."/>
            <person name="Desjardin D."/>
            <person name="Finy P."/>
            <person name="Geml J."/>
            <person name="Haridas S."/>
            <person name="Hughes K."/>
            <person name="Justo A."/>
            <person name="Karasinski D."/>
            <person name="Kautmanova I."/>
            <person name="Kiss B."/>
            <person name="Kocsube S."/>
            <person name="Kotiranta H."/>
            <person name="LaButti K.M."/>
            <person name="Lechner B.E."/>
            <person name="Liimatainen K."/>
            <person name="Lipzen A."/>
            <person name="Lukacs Z."/>
            <person name="Mihaltcheva S."/>
            <person name="Morgado L.N."/>
            <person name="Niskanen T."/>
            <person name="Noordeloos M.E."/>
            <person name="Ohm R.A."/>
            <person name="Ortiz-Santana B."/>
            <person name="Ovrebo C."/>
            <person name="Racz N."/>
            <person name="Riley R."/>
            <person name="Savchenko A."/>
            <person name="Shiryaev A."/>
            <person name="Soop K."/>
            <person name="Spirin V."/>
            <person name="Szebenyi C."/>
            <person name="Tomsovsky M."/>
            <person name="Tulloss R.E."/>
            <person name="Uehling J."/>
            <person name="Grigoriev I.V."/>
            <person name="Vagvolgyi C."/>
            <person name="Papp T."/>
            <person name="Martin F.M."/>
            <person name="Miettinen O."/>
            <person name="Hibbett D.S."/>
            <person name="Nagy L.G."/>
        </authorList>
    </citation>
    <scope>NUCLEOTIDE SEQUENCE [LARGE SCALE GENOMIC DNA]</scope>
    <source>
        <strain evidence="1 2">NL-1719</strain>
    </source>
</reference>
<accession>A0ACD3AS19</accession>
<proteinExistence type="predicted"/>
<sequence length="136" mass="14770">MVTYFISYPIVEVLDVVDSKRKKPKKSEDPGLLALVLITVIPTLLVFGAVAIGLMGIVFGFQASDRLHIGHLKTVHQKAYNGLFTEWDAATGGIHPVSPSAKRTSLAFIILSGLLLALSAVIHCWKRLTRDSDSDA</sequence>